<dbReference type="PANTHER" id="PTHR35794">
    <property type="entry name" value="CELL DIVISION PROTEIN DIVIVA"/>
    <property type="match status" value="1"/>
</dbReference>
<dbReference type="Proteomes" id="UP000198324">
    <property type="component" value="Unassembled WGS sequence"/>
</dbReference>
<keyword evidence="5 7" id="KW-0175">Coiled coil</keyword>
<evidence type="ECO:0000256" key="7">
    <source>
        <dbReference type="SAM" id="Coils"/>
    </source>
</evidence>
<gene>
    <name evidence="8" type="ORF">SAMN04488503_0354</name>
</gene>
<dbReference type="Pfam" id="PF05103">
    <property type="entry name" value="DivIVA"/>
    <property type="match status" value="1"/>
</dbReference>
<evidence type="ECO:0000256" key="4">
    <source>
        <dbReference type="ARBA" id="ARBA00022618"/>
    </source>
</evidence>
<dbReference type="OrthoDB" id="5198800at2"/>
<dbReference type="PANTHER" id="PTHR35794:SF2">
    <property type="entry name" value="CELL DIVISION PROTEIN DIVIVA"/>
    <property type="match status" value="1"/>
</dbReference>
<evidence type="ECO:0000256" key="6">
    <source>
        <dbReference type="ARBA" id="ARBA00023306"/>
    </source>
</evidence>
<comment type="similarity">
    <text evidence="2">Belongs to the DivIVA family.</text>
</comment>
<evidence type="ECO:0000313" key="8">
    <source>
        <dbReference type="EMBL" id="SNR61330.1"/>
    </source>
</evidence>
<dbReference type="AlphaFoldDB" id="A0A238XRI1"/>
<accession>A0A238XRI1</accession>
<reference evidence="8 9" key="1">
    <citation type="submission" date="2017-06" db="EMBL/GenBank/DDBJ databases">
        <authorList>
            <person name="Kim H.J."/>
            <person name="Triplett B.A."/>
        </authorList>
    </citation>
    <scope>NUCLEOTIDE SEQUENCE [LARGE SCALE GENOMIC DNA]</scope>
    <source>
        <strain evidence="8 9">DSM 13116</strain>
    </source>
</reference>
<organism evidence="8 9">
    <name type="scientific">Humidesulfovibrio mexicanus</name>
    <dbReference type="NCBI Taxonomy" id="147047"/>
    <lineage>
        <taxon>Bacteria</taxon>
        <taxon>Pseudomonadati</taxon>
        <taxon>Thermodesulfobacteriota</taxon>
        <taxon>Desulfovibrionia</taxon>
        <taxon>Desulfovibrionales</taxon>
        <taxon>Desulfovibrionaceae</taxon>
        <taxon>Humidesulfovibrio</taxon>
    </lineage>
</organism>
<evidence type="ECO:0000256" key="2">
    <source>
        <dbReference type="ARBA" id="ARBA00009008"/>
    </source>
</evidence>
<keyword evidence="3" id="KW-0963">Cytoplasm</keyword>
<comment type="subcellular location">
    <subcellularLocation>
        <location evidence="1">Cytoplasm</location>
    </subcellularLocation>
</comment>
<keyword evidence="6" id="KW-0131">Cell cycle</keyword>
<dbReference type="InterPro" id="IPR019933">
    <property type="entry name" value="DivIVA_domain"/>
</dbReference>
<dbReference type="NCBIfam" id="TIGR03544">
    <property type="entry name" value="DivI1A_domain"/>
    <property type="match status" value="1"/>
</dbReference>
<dbReference type="RefSeq" id="WP_089271091.1">
    <property type="nucleotide sequence ID" value="NZ_FZOC01000001.1"/>
</dbReference>
<feature type="coiled-coil region" evidence="7">
    <location>
        <begin position="25"/>
        <end position="63"/>
    </location>
</feature>
<evidence type="ECO:0000256" key="1">
    <source>
        <dbReference type="ARBA" id="ARBA00004496"/>
    </source>
</evidence>
<proteinExistence type="inferred from homology"/>
<dbReference type="GO" id="GO:0051301">
    <property type="term" value="P:cell division"/>
    <property type="evidence" value="ECO:0007669"/>
    <property type="project" value="UniProtKB-KW"/>
</dbReference>
<dbReference type="InterPro" id="IPR007793">
    <property type="entry name" value="DivIVA_fam"/>
</dbReference>
<keyword evidence="9" id="KW-1185">Reference proteome</keyword>
<dbReference type="EMBL" id="FZOC01000001">
    <property type="protein sequence ID" value="SNR61330.1"/>
    <property type="molecule type" value="Genomic_DNA"/>
</dbReference>
<evidence type="ECO:0000256" key="3">
    <source>
        <dbReference type="ARBA" id="ARBA00022490"/>
    </source>
</evidence>
<sequence length="167" mass="19472">MTISKIDLLNRKFSKKLWGYAPEEVDQLMAEVAEMLGAVAEERKNLIKKVRRMEASVEEFRQRDETLRDTLMSTQKMVDDIKGGAQREAQLILDEARAKAEGMVQQGHNRLAQLYEDIENLKRQRSQFDIQLRGLLETHLRILESDDPAENRLETLESKLKYLRKAE</sequence>
<dbReference type="GO" id="GO:0005737">
    <property type="term" value="C:cytoplasm"/>
    <property type="evidence" value="ECO:0007669"/>
    <property type="project" value="UniProtKB-SubCell"/>
</dbReference>
<feature type="coiled-coil region" evidence="7">
    <location>
        <begin position="104"/>
        <end position="138"/>
    </location>
</feature>
<name>A0A238XRI1_9BACT</name>
<evidence type="ECO:0000313" key="9">
    <source>
        <dbReference type="Proteomes" id="UP000198324"/>
    </source>
</evidence>
<keyword evidence="4 8" id="KW-0132">Cell division</keyword>
<evidence type="ECO:0000256" key="5">
    <source>
        <dbReference type="ARBA" id="ARBA00023054"/>
    </source>
</evidence>
<protein>
    <submittedName>
        <fullName evidence="8">Cell division initiation protein</fullName>
    </submittedName>
</protein>
<dbReference type="Gene3D" id="6.10.250.660">
    <property type="match status" value="1"/>
</dbReference>